<reference evidence="2" key="1">
    <citation type="submission" date="2022-01" db="EMBL/GenBank/DDBJ databases">
        <title>Comparative genomics reveals a dynamic genome evolution in the ectomycorrhizal milk-cap (Lactarius) mushrooms.</title>
        <authorList>
            <consortium name="DOE Joint Genome Institute"/>
            <person name="Lebreton A."/>
            <person name="Tang N."/>
            <person name="Kuo A."/>
            <person name="LaButti K."/>
            <person name="Drula E."/>
            <person name="Barry K."/>
            <person name="Clum A."/>
            <person name="Lipzen A."/>
            <person name="Mousain D."/>
            <person name="Ng V."/>
            <person name="Wang R."/>
            <person name="Wang X."/>
            <person name="Dai Y."/>
            <person name="Henrissat B."/>
            <person name="Grigoriev I.V."/>
            <person name="Guerin-Laguette A."/>
            <person name="Yu F."/>
            <person name="Martin F.M."/>
        </authorList>
    </citation>
    <scope>NUCLEOTIDE SEQUENCE</scope>
    <source>
        <strain evidence="2">QP</strain>
    </source>
</reference>
<evidence type="ECO:0000313" key="2">
    <source>
        <dbReference type="EMBL" id="KAH8983440.1"/>
    </source>
</evidence>
<name>A0AAD4LA15_9AGAM</name>
<feature type="region of interest" description="Disordered" evidence="1">
    <location>
        <begin position="688"/>
        <end position="718"/>
    </location>
</feature>
<feature type="region of interest" description="Disordered" evidence="1">
    <location>
        <begin position="230"/>
        <end position="250"/>
    </location>
</feature>
<evidence type="ECO:0000256" key="1">
    <source>
        <dbReference type="SAM" id="MobiDB-lite"/>
    </source>
</evidence>
<dbReference type="EMBL" id="JAKELL010000088">
    <property type="protein sequence ID" value="KAH8983440.1"/>
    <property type="molecule type" value="Genomic_DNA"/>
</dbReference>
<feature type="region of interest" description="Disordered" evidence="1">
    <location>
        <begin position="310"/>
        <end position="346"/>
    </location>
</feature>
<feature type="region of interest" description="Disordered" evidence="1">
    <location>
        <begin position="743"/>
        <end position="809"/>
    </location>
</feature>
<organism evidence="2 3">
    <name type="scientific">Lactarius akahatsu</name>
    <dbReference type="NCBI Taxonomy" id="416441"/>
    <lineage>
        <taxon>Eukaryota</taxon>
        <taxon>Fungi</taxon>
        <taxon>Dikarya</taxon>
        <taxon>Basidiomycota</taxon>
        <taxon>Agaricomycotina</taxon>
        <taxon>Agaricomycetes</taxon>
        <taxon>Russulales</taxon>
        <taxon>Russulaceae</taxon>
        <taxon>Lactarius</taxon>
    </lineage>
</organism>
<dbReference type="AlphaFoldDB" id="A0AAD4LA15"/>
<feature type="compositionally biased region" description="Basic residues" evidence="1">
    <location>
        <begin position="241"/>
        <end position="250"/>
    </location>
</feature>
<feature type="compositionally biased region" description="Low complexity" evidence="1">
    <location>
        <begin position="743"/>
        <end position="755"/>
    </location>
</feature>
<gene>
    <name evidence="2" type="ORF">EDB92DRAFT_2117452</name>
</gene>
<protein>
    <submittedName>
        <fullName evidence="2">Uncharacterized protein</fullName>
    </submittedName>
</protein>
<evidence type="ECO:0000313" key="3">
    <source>
        <dbReference type="Proteomes" id="UP001201163"/>
    </source>
</evidence>
<sequence length="809" mass="88228">MRTRPSNANAHPGLVDAKPTKRSKQQKQEDKARAKAVAIATRKAAEENHHAAIADIATVEDSIDREDMEFQVYSFRPDLRHPMECGEITDDPSGAGPAVPGDLSDDDVATSPIASTICDPYVHGLDESQQEFHEGYEDELQQELHDAFGGVSQQESPDMFEGVSQQDFQDAFEGESQQEFQDALESGGEETQDIINAAPSAREKAAMKRAAEKARLEAVRSEVNAARAIPPSLSHAAPSSTKHKQSNRLKRCNAVVMEGMMTDWRAKVKQTSRTASGGSLASSQANIERNLSSDGLAKGGFHDYEPGEVFERAKDSKSTTSRMAKIDQPTQRATSGGGSGSHQARMTAEGVRLKRVAAMMSTGCAAPLPDRKRPRKQRYLVADLPFSRGSKDLQVWRKSFVPSLHAWAGTQQDPFGANCQMEREVVNLWKRTFPSIALDQSSNREIVLSVCDSILNNWRSDMGKAGYWIVKVLLLGENAECTSVETRAALVAGSLARCNFVYKDPYATHGRGPFCSDLISKVYAGHLRKISPDCWGYGPQIGGLALATAAVERALTLFRTGEDISQVDNNDNGGTTRVSGHGFTEALWGRSARAFVRSTERLMDSHWEEIRDHASKYLRADRDRDEENEMYPGGAEAETMINDDGTDWGHSSRPSALLAHRRRFPEPPRAFNNEGAPSTAAAVIPSNFRVPAPAPTPAPASASTPLAHPRAALRPQQRRCAYQPRAAPSAAAVIPSNSRVPAFAPAPARTTDAAPSHPALSTTRVCLPTPSRTFDGGGGGDTFQLPGARIRTRTRPHHRRCPEPHHRRP</sequence>
<accession>A0AAD4LA15</accession>
<feature type="compositionally biased region" description="Polar residues" evidence="1">
    <location>
        <begin position="318"/>
        <end position="334"/>
    </location>
</feature>
<proteinExistence type="predicted"/>
<feature type="region of interest" description="Disordered" evidence="1">
    <location>
        <begin position="1"/>
        <end position="34"/>
    </location>
</feature>
<dbReference type="Proteomes" id="UP001201163">
    <property type="component" value="Unassembled WGS sequence"/>
</dbReference>
<feature type="compositionally biased region" description="Basic residues" evidence="1">
    <location>
        <begin position="790"/>
        <end position="809"/>
    </location>
</feature>
<comment type="caution">
    <text evidence="2">The sequence shown here is derived from an EMBL/GenBank/DDBJ whole genome shotgun (WGS) entry which is preliminary data.</text>
</comment>
<keyword evidence="3" id="KW-1185">Reference proteome</keyword>